<keyword evidence="2" id="KW-1185">Reference proteome</keyword>
<dbReference type="Proteomes" id="UP000027471">
    <property type="component" value="Unassembled WGS sequence"/>
</dbReference>
<proteinExistence type="predicted"/>
<reference evidence="1 2" key="1">
    <citation type="journal article" date="2015" name="Antonie Van Leeuwenhoek">
        <title>Thioclava indica sp. nov., isolated from surface seawater of the Indian Ocean.</title>
        <authorList>
            <person name="Liu Y."/>
            <person name="Lai Q."/>
            <person name="Du J."/>
            <person name="Xu H."/>
            <person name="Jiang L."/>
            <person name="Shao Z."/>
        </authorList>
    </citation>
    <scope>NUCLEOTIDE SEQUENCE [LARGE SCALE GENOMIC DNA]</scope>
    <source>
        <strain evidence="1 2">DT23-4</strain>
    </source>
</reference>
<sequence length="39" mass="4096">MKSGRASERVPGVATVGLEPFSQFFGYATNVGFCVGNTI</sequence>
<dbReference type="AlphaFoldDB" id="A0A074JW11"/>
<dbReference type="EMBL" id="AUNB01000017">
    <property type="protein sequence ID" value="KEO60634.1"/>
    <property type="molecule type" value="Genomic_DNA"/>
</dbReference>
<comment type="caution">
    <text evidence="1">The sequence shown here is derived from an EMBL/GenBank/DDBJ whole genome shotgun (WGS) entry which is preliminary data.</text>
</comment>
<gene>
    <name evidence="1" type="ORF">DT23_13010</name>
</gene>
<evidence type="ECO:0000313" key="1">
    <source>
        <dbReference type="EMBL" id="KEO60634.1"/>
    </source>
</evidence>
<evidence type="ECO:0000313" key="2">
    <source>
        <dbReference type="Proteomes" id="UP000027471"/>
    </source>
</evidence>
<protein>
    <submittedName>
        <fullName evidence="1">Uncharacterized protein</fullName>
    </submittedName>
</protein>
<name>A0A074JW11_9RHOB</name>
<organism evidence="1 2">
    <name type="scientific">Thioclava indica</name>
    <dbReference type="NCBI Taxonomy" id="1353528"/>
    <lineage>
        <taxon>Bacteria</taxon>
        <taxon>Pseudomonadati</taxon>
        <taxon>Pseudomonadota</taxon>
        <taxon>Alphaproteobacteria</taxon>
        <taxon>Rhodobacterales</taxon>
        <taxon>Paracoccaceae</taxon>
        <taxon>Thioclava</taxon>
    </lineage>
</organism>
<accession>A0A074JW11</accession>
<dbReference type="STRING" id="1353528.DT23_13010"/>